<proteinExistence type="predicted"/>
<feature type="compositionally biased region" description="Basic and acidic residues" evidence="1">
    <location>
        <begin position="51"/>
        <end position="65"/>
    </location>
</feature>
<organism evidence="4 5">
    <name type="scientific">Corynebacterium tuscaniense</name>
    <dbReference type="NCBI Taxonomy" id="302449"/>
    <lineage>
        <taxon>Bacteria</taxon>
        <taxon>Bacillati</taxon>
        <taxon>Actinomycetota</taxon>
        <taxon>Actinomycetes</taxon>
        <taxon>Mycobacteriales</taxon>
        <taxon>Corynebacteriaceae</taxon>
        <taxon>Corynebacterium</taxon>
    </lineage>
</organism>
<keyword evidence="5" id="KW-1185">Reference proteome</keyword>
<keyword evidence="2" id="KW-0472">Membrane</keyword>
<evidence type="ECO:0000313" key="4">
    <source>
        <dbReference type="EMBL" id="PMC64678.1"/>
    </source>
</evidence>
<accession>A0A2N6T5S8</accession>
<keyword evidence="3" id="KW-0732">Signal</keyword>
<feature type="transmembrane region" description="Helical" evidence="2">
    <location>
        <begin position="88"/>
        <end position="109"/>
    </location>
</feature>
<evidence type="ECO:0000256" key="2">
    <source>
        <dbReference type="SAM" id="Phobius"/>
    </source>
</evidence>
<feature type="chain" id="PRO_5014801821" evidence="3">
    <location>
        <begin position="29"/>
        <end position="116"/>
    </location>
</feature>
<dbReference type="Proteomes" id="UP000235836">
    <property type="component" value="Unassembled WGS sequence"/>
</dbReference>
<sequence length="116" mass="12217">MKIRKSLLAAATAAVVSVSGVVAAPAFAEETPTTTTTPAPNPDKGSGNGSSKKDDETDKGQDKDKKSFLESFKELSSDKAGNWDPKAITAWIAVFTAVLGLLANVITFVQKNFTQK</sequence>
<dbReference type="EMBL" id="PNHG01000005">
    <property type="protein sequence ID" value="PMC64678.1"/>
    <property type="molecule type" value="Genomic_DNA"/>
</dbReference>
<name>A0A2N6T5S8_9CORY</name>
<keyword evidence="2" id="KW-1133">Transmembrane helix</keyword>
<comment type="caution">
    <text evidence="4">The sequence shown here is derived from an EMBL/GenBank/DDBJ whole genome shotgun (WGS) entry which is preliminary data.</text>
</comment>
<reference evidence="4 5" key="1">
    <citation type="submission" date="2017-09" db="EMBL/GenBank/DDBJ databases">
        <title>Bacterial strain isolated from the female urinary microbiota.</title>
        <authorList>
            <person name="Thomas-White K."/>
            <person name="Kumar N."/>
            <person name="Forster S."/>
            <person name="Putonti C."/>
            <person name="Lawley T."/>
            <person name="Wolfe A.J."/>
        </authorList>
    </citation>
    <scope>NUCLEOTIDE SEQUENCE [LARGE SCALE GENOMIC DNA]</scope>
    <source>
        <strain evidence="4 5">UMB0792</strain>
    </source>
</reference>
<evidence type="ECO:0000313" key="5">
    <source>
        <dbReference type="Proteomes" id="UP000235836"/>
    </source>
</evidence>
<feature type="compositionally biased region" description="Low complexity" evidence="1">
    <location>
        <begin position="28"/>
        <end position="38"/>
    </location>
</feature>
<protein>
    <submittedName>
        <fullName evidence="4">Uncharacterized protein</fullName>
    </submittedName>
</protein>
<keyword evidence="2" id="KW-0812">Transmembrane</keyword>
<evidence type="ECO:0000256" key="3">
    <source>
        <dbReference type="SAM" id="SignalP"/>
    </source>
</evidence>
<dbReference type="AlphaFoldDB" id="A0A2N6T5S8"/>
<feature type="region of interest" description="Disordered" evidence="1">
    <location>
        <begin position="28"/>
        <end position="65"/>
    </location>
</feature>
<gene>
    <name evidence="4" type="ORF">CJ203_05115</name>
</gene>
<feature type="signal peptide" evidence="3">
    <location>
        <begin position="1"/>
        <end position="28"/>
    </location>
</feature>
<evidence type="ECO:0000256" key="1">
    <source>
        <dbReference type="SAM" id="MobiDB-lite"/>
    </source>
</evidence>